<evidence type="ECO:0000313" key="2">
    <source>
        <dbReference type="EMBL" id="QKJ19927.1"/>
    </source>
</evidence>
<name>A0A7D4UJT6_9MICO</name>
<feature type="region of interest" description="Disordered" evidence="1">
    <location>
        <begin position="101"/>
        <end position="121"/>
    </location>
</feature>
<proteinExistence type="predicted"/>
<reference evidence="2 3" key="1">
    <citation type="submission" date="2020-05" db="EMBL/GenBank/DDBJ databases">
        <title>Strain PA2F3 complete genome.</title>
        <authorList>
            <person name="Kim Y.-S."/>
            <person name="Kim S.-J."/>
            <person name="Jung H.-k."/>
            <person name="Kim S.-E."/>
            <person name="Kim K.-H."/>
        </authorList>
    </citation>
    <scope>NUCLEOTIDE SEQUENCE [LARGE SCALE GENOMIC DNA]</scope>
    <source>
        <strain evidence="2 3">PA2F3</strain>
    </source>
</reference>
<evidence type="ECO:0000313" key="3">
    <source>
        <dbReference type="Proteomes" id="UP000502498"/>
    </source>
</evidence>
<dbReference type="EMBL" id="CP054038">
    <property type="protein sequence ID" value="QKJ19927.1"/>
    <property type="molecule type" value="Genomic_DNA"/>
</dbReference>
<evidence type="ECO:0000256" key="1">
    <source>
        <dbReference type="SAM" id="MobiDB-lite"/>
    </source>
</evidence>
<dbReference type="AlphaFoldDB" id="A0A7D4UJT6"/>
<dbReference type="Proteomes" id="UP000502498">
    <property type="component" value="Chromosome"/>
</dbReference>
<protein>
    <submittedName>
        <fullName evidence="2">Uncharacterized protein</fullName>
    </submittedName>
</protein>
<dbReference type="RefSeq" id="WP_172990363.1">
    <property type="nucleotide sequence ID" value="NZ_CP054038.1"/>
</dbReference>
<sequence length="290" mass="31703">MQRDANSQPVVICHGVSASHRAELALLSELWTYLQLHGAEPEEFDERDDGRLHRMADLQPVLALQRVQRLWTEPELMTQPVTRALCLVASLLVLAGCAPGEHHASTTPTAPPTGPAVAPTFDEESGLWLSDGWPVPDPHATFDPDAPWMSAEDASNIIVGCLRDKGWEVTVTGPGAFVIDTPDAQKDAYDYDVKRCYIDNKVGIDPPPPLTAELADSEYRAQVRTRDCLESLGLDVPSLPSYQAFSDALLVESRIIGIYALAESSGSDLRTDPEIWAACPDPLNTWGHNE</sequence>
<organism evidence="2 3">
    <name type="scientific">Microbacterium hominis</name>
    <dbReference type="NCBI Taxonomy" id="162426"/>
    <lineage>
        <taxon>Bacteria</taxon>
        <taxon>Bacillati</taxon>
        <taxon>Actinomycetota</taxon>
        <taxon>Actinomycetes</taxon>
        <taxon>Micrococcales</taxon>
        <taxon>Microbacteriaceae</taxon>
        <taxon>Microbacterium</taxon>
    </lineage>
</organism>
<accession>A0A7D4UJT6</accession>
<gene>
    <name evidence="2" type="ORF">HQM25_11555</name>
</gene>